<dbReference type="Proteomes" id="UP001501469">
    <property type="component" value="Unassembled WGS sequence"/>
</dbReference>
<dbReference type="SUPFAM" id="SSF53474">
    <property type="entry name" value="alpha/beta-Hydrolases"/>
    <property type="match status" value="1"/>
</dbReference>
<dbReference type="Gene3D" id="3.40.50.1820">
    <property type="entry name" value="alpha/beta hydrolase"/>
    <property type="match status" value="1"/>
</dbReference>
<evidence type="ECO:0000313" key="2">
    <source>
        <dbReference type="EMBL" id="GAA4038776.1"/>
    </source>
</evidence>
<dbReference type="PRINTS" id="PR00111">
    <property type="entry name" value="ABHYDROLASE"/>
</dbReference>
<dbReference type="Pfam" id="PF00561">
    <property type="entry name" value="Abhydrolase_1"/>
    <property type="match status" value="1"/>
</dbReference>
<dbReference type="InterPro" id="IPR000073">
    <property type="entry name" value="AB_hydrolase_1"/>
</dbReference>
<name>A0ABP7UA31_9BACT</name>
<dbReference type="PANTHER" id="PTHR46438:SF11">
    <property type="entry name" value="LIPASE-RELATED"/>
    <property type="match status" value="1"/>
</dbReference>
<dbReference type="PANTHER" id="PTHR46438">
    <property type="entry name" value="ALPHA/BETA-HYDROLASES SUPERFAMILY PROTEIN"/>
    <property type="match status" value="1"/>
</dbReference>
<keyword evidence="2" id="KW-0378">Hydrolase</keyword>
<comment type="caution">
    <text evidence="2">The sequence shown here is derived from an EMBL/GenBank/DDBJ whole genome shotgun (WGS) entry which is preliminary data.</text>
</comment>
<feature type="domain" description="AB hydrolase-1" evidence="1">
    <location>
        <begin position="82"/>
        <end position="322"/>
    </location>
</feature>
<reference evidence="3" key="1">
    <citation type="journal article" date="2019" name="Int. J. Syst. Evol. Microbiol.">
        <title>The Global Catalogue of Microorganisms (GCM) 10K type strain sequencing project: providing services to taxonomists for standard genome sequencing and annotation.</title>
        <authorList>
            <consortium name="The Broad Institute Genomics Platform"/>
            <consortium name="The Broad Institute Genome Sequencing Center for Infectious Disease"/>
            <person name="Wu L."/>
            <person name="Ma J."/>
        </authorList>
    </citation>
    <scope>NUCLEOTIDE SEQUENCE [LARGE SCALE GENOMIC DNA]</scope>
    <source>
        <strain evidence="3">JCM 17225</strain>
    </source>
</reference>
<dbReference type="EMBL" id="BAABDK010000017">
    <property type="protein sequence ID" value="GAA4038776.1"/>
    <property type="molecule type" value="Genomic_DNA"/>
</dbReference>
<sequence>MTFPLSKNNAPISNSSGMSRHLRLLPALFLLFLTASFPAMSFSTQTEPISQVIGPYGFPEHRVALADSLEIAYVDAGHGSSTLLFIHGLSSYVRAWERTFPELSRHSRCLALDLPGYGKSSKGHYPGTMDFYAEVIHLFIQRLHLRDVTLVGHSMGGQIAVTLALKYPADAQKLVLTSPAGFETFTAPEREQLRAFYTVAFIQHTPEAQVRANHRYNFYHMPPAVDLWITERLRMMRCDDFGLYALTVVRSMAGMLDGPIFERLPQVQQPTLVVFGAEDFLIPNRALHPQLTTAQVAAAGVARLPHAQQVLLPEAGHFAHYEQAAAFNKLVAAFVR</sequence>
<dbReference type="InterPro" id="IPR029058">
    <property type="entry name" value="AB_hydrolase_fold"/>
</dbReference>
<proteinExistence type="predicted"/>
<accession>A0ABP7UA31</accession>
<evidence type="ECO:0000313" key="3">
    <source>
        <dbReference type="Proteomes" id="UP001501469"/>
    </source>
</evidence>
<dbReference type="GO" id="GO:0016787">
    <property type="term" value="F:hydrolase activity"/>
    <property type="evidence" value="ECO:0007669"/>
    <property type="project" value="UniProtKB-KW"/>
</dbReference>
<evidence type="ECO:0000259" key="1">
    <source>
        <dbReference type="Pfam" id="PF00561"/>
    </source>
</evidence>
<gene>
    <name evidence="2" type="ORF">GCM10022409_25530</name>
</gene>
<protein>
    <submittedName>
        <fullName evidence="2">Alpha/beta hydrolase</fullName>
    </submittedName>
</protein>
<keyword evidence="3" id="KW-1185">Reference proteome</keyword>
<organism evidence="2 3">
    <name type="scientific">Hymenobacter glaciei</name>
    <dbReference type="NCBI Taxonomy" id="877209"/>
    <lineage>
        <taxon>Bacteria</taxon>
        <taxon>Pseudomonadati</taxon>
        <taxon>Bacteroidota</taxon>
        <taxon>Cytophagia</taxon>
        <taxon>Cytophagales</taxon>
        <taxon>Hymenobacteraceae</taxon>
        <taxon>Hymenobacter</taxon>
    </lineage>
</organism>